<dbReference type="SUPFAM" id="SSF46548">
    <property type="entry name" value="alpha-helical ferredoxin"/>
    <property type="match status" value="1"/>
</dbReference>
<dbReference type="GO" id="GO:0022904">
    <property type="term" value="P:respiratory electron transport chain"/>
    <property type="evidence" value="ECO:0007669"/>
    <property type="project" value="TreeGrafter"/>
</dbReference>
<dbReference type="InterPro" id="IPR017896">
    <property type="entry name" value="4Fe4S_Fe-S-bd"/>
</dbReference>
<reference evidence="14 15" key="1">
    <citation type="submission" date="2015-07" db="EMBL/GenBank/DDBJ databases">
        <title>Draft genome of Bellilinea caldifistulae DSM 17877.</title>
        <authorList>
            <person name="Hemp J."/>
            <person name="Ward L.M."/>
            <person name="Pace L.A."/>
            <person name="Fischer W.W."/>
        </authorList>
    </citation>
    <scope>NUCLEOTIDE SEQUENCE [LARGE SCALE GENOMIC DNA]</scope>
    <source>
        <strain evidence="14 15">GOMI-1</strain>
    </source>
</reference>
<dbReference type="Pfam" id="PF13183">
    <property type="entry name" value="Fer4_8"/>
    <property type="match status" value="1"/>
</dbReference>
<dbReference type="PROSITE" id="PS00198">
    <property type="entry name" value="4FE4S_FER_1"/>
    <property type="match status" value="1"/>
</dbReference>
<dbReference type="SUPFAM" id="SSF54292">
    <property type="entry name" value="2Fe-2S ferredoxin-like"/>
    <property type="match status" value="1"/>
</dbReference>
<keyword evidence="4" id="KW-0816">Tricarboxylic acid cycle</keyword>
<evidence type="ECO:0000256" key="8">
    <source>
        <dbReference type="ARBA" id="ARBA00023004"/>
    </source>
</evidence>
<evidence type="ECO:0000313" key="15">
    <source>
        <dbReference type="Proteomes" id="UP000050514"/>
    </source>
</evidence>
<comment type="catalytic activity">
    <reaction evidence="11">
        <text>a menaquinone + succinate = a menaquinol + fumarate</text>
        <dbReference type="Rhea" id="RHEA:27834"/>
        <dbReference type="Rhea" id="RHEA-COMP:9537"/>
        <dbReference type="Rhea" id="RHEA-COMP:9539"/>
        <dbReference type="ChEBI" id="CHEBI:16374"/>
        <dbReference type="ChEBI" id="CHEBI:18151"/>
        <dbReference type="ChEBI" id="CHEBI:29806"/>
        <dbReference type="ChEBI" id="CHEBI:30031"/>
        <dbReference type="EC" id="1.3.5.1"/>
    </reaction>
</comment>
<keyword evidence="5 11" id="KW-0001">2Fe-2S</keyword>
<feature type="domain" description="2Fe-2S ferredoxin-type" evidence="12">
    <location>
        <begin position="9"/>
        <end position="99"/>
    </location>
</feature>
<dbReference type="Gene3D" id="3.10.20.30">
    <property type="match status" value="1"/>
</dbReference>
<dbReference type="GO" id="GO:0009055">
    <property type="term" value="F:electron transfer activity"/>
    <property type="evidence" value="ECO:0007669"/>
    <property type="project" value="InterPro"/>
</dbReference>
<dbReference type="InterPro" id="IPR001041">
    <property type="entry name" value="2Fe-2S_ferredoxin-type"/>
</dbReference>
<dbReference type="InterPro" id="IPR050573">
    <property type="entry name" value="SDH/FRD_Iron-Sulfur"/>
</dbReference>
<evidence type="ECO:0000256" key="5">
    <source>
        <dbReference type="ARBA" id="ARBA00022714"/>
    </source>
</evidence>
<comment type="similarity">
    <text evidence="2 11">Belongs to the succinate dehydrogenase/fumarate reductase iron-sulfur protein family.</text>
</comment>
<evidence type="ECO:0000259" key="12">
    <source>
        <dbReference type="PROSITE" id="PS51085"/>
    </source>
</evidence>
<dbReference type="GO" id="GO:0051537">
    <property type="term" value="F:2 iron, 2 sulfur cluster binding"/>
    <property type="evidence" value="ECO:0007669"/>
    <property type="project" value="UniProtKB-KW"/>
</dbReference>
<comment type="caution">
    <text evidence="14">The sequence shown here is derived from an EMBL/GenBank/DDBJ whole genome shotgun (WGS) entry which is preliminary data.</text>
</comment>
<dbReference type="EC" id="1.3.5.1" evidence="11"/>
<evidence type="ECO:0000256" key="4">
    <source>
        <dbReference type="ARBA" id="ARBA00022532"/>
    </source>
</evidence>
<feature type="domain" description="4Fe-4S ferredoxin-type" evidence="13">
    <location>
        <begin position="148"/>
        <end position="176"/>
    </location>
</feature>
<dbReference type="PROSITE" id="PS51085">
    <property type="entry name" value="2FE2S_FER_2"/>
    <property type="match status" value="1"/>
</dbReference>
<dbReference type="GO" id="GO:0008177">
    <property type="term" value="F:succinate dehydrogenase (quinone) activity"/>
    <property type="evidence" value="ECO:0007669"/>
    <property type="project" value="UniProtKB-EC"/>
</dbReference>
<comment type="cofactor">
    <cofactor evidence="11">
        <name>[4Fe-4S] cluster</name>
        <dbReference type="ChEBI" id="CHEBI:49883"/>
    </cofactor>
    <text evidence="11">Binds 1 [4Fe-4S] cluster.</text>
</comment>
<keyword evidence="8 11" id="KW-0408">Iron</keyword>
<evidence type="ECO:0000256" key="7">
    <source>
        <dbReference type="ARBA" id="ARBA00023002"/>
    </source>
</evidence>
<evidence type="ECO:0000259" key="13">
    <source>
        <dbReference type="PROSITE" id="PS51379"/>
    </source>
</evidence>
<dbReference type="InterPro" id="IPR004489">
    <property type="entry name" value="Succ_DH/fum_Rdtase_Fe-S"/>
</dbReference>
<dbReference type="AlphaFoldDB" id="A0A0P6XIS7"/>
<dbReference type="Pfam" id="PF13085">
    <property type="entry name" value="Fer2_3"/>
    <property type="match status" value="1"/>
</dbReference>
<name>A0A0P6XIS7_9CHLR</name>
<evidence type="ECO:0000256" key="1">
    <source>
        <dbReference type="ARBA" id="ARBA00005163"/>
    </source>
</evidence>
<evidence type="ECO:0000256" key="6">
    <source>
        <dbReference type="ARBA" id="ARBA00022723"/>
    </source>
</evidence>
<comment type="pathway">
    <text evidence="1">Carbohydrate metabolism; tricarboxylic acid cycle.</text>
</comment>
<keyword evidence="9 11" id="KW-0411">Iron-sulfur</keyword>
<dbReference type="InterPro" id="IPR025192">
    <property type="entry name" value="Succ_DH/fum_Rdtase_N"/>
</dbReference>
<protein>
    <recommendedName>
        <fullName evidence="11">Fumarate reductase iron-sulfur subunit</fullName>
        <ecNumber evidence="11">1.3.5.1</ecNumber>
    </recommendedName>
</protein>
<dbReference type="Proteomes" id="UP000050514">
    <property type="component" value="Unassembled WGS sequence"/>
</dbReference>
<evidence type="ECO:0000313" key="14">
    <source>
        <dbReference type="EMBL" id="KPL75471.1"/>
    </source>
</evidence>
<dbReference type="RefSeq" id="WP_061914206.1">
    <property type="nucleotide sequence ID" value="NZ_DF967971.1"/>
</dbReference>
<dbReference type="InterPro" id="IPR012675">
    <property type="entry name" value="Beta-grasp_dom_sf"/>
</dbReference>
<evidence type="ECO:0000256" key="11">
    <source>
        <dbReference type="RuleBase" id="RU361237"/>
    </source>
</evidence>
<comment type="cofactor">
    <cofactor evidence="11">
        <name>[3Fe-4S] cluster</name>
        <dbReference type="ChEBI" id="CHEBI:21137"/>
    </cofactor>
    <text evidence="11">Binds 1 [3Fe-4S] cluster.</text>
</comment>
<dbReference type="NCBIfam" id="TIGR00384">
    <property type="entry name" value="dhsB"/>
    <property type="match status" value="1"/>
</dbReference>
<keyword evidence="15" id="KW-1185">Reference proteome</keyword>
<sequence>MTEEKWTVKFVIFRKKGDQPPRYDSYVLEVDPDEYVIDGVERIWAFHDRSLIFAHACHHSTCGACGMRVNDVEKLTCITKIRDVTTNGGSLKIEPLRNFPIIGDLVVDMTRMYAAMDRVHAKAVHPLSAAPLEGEGIRPPKDVPRNNGDEYLRLADCIECGLCISACPVAGTAENYLGPAVLAAAQLQGLKHNPDLLDLVDCADGLWRCHSAYECTAVCPSNVDPGWRIMDLRRQVVGERIKRWFVKA</sequence>
<keyword evidence="3 11" id="KW-0004">4Fe-4S</keyword>
<dbReference type="STRING" id="360411.AC812_09400"/>
<dbReference type="InterPro" id="IPR009051">
    <property type="entry name" value="Helical_ferredxn"/>
</dbReference>
<dbReference type="InterPro" id="IPR017900">
    <property type="entry name" value="4Fe4S_Fe_S_CS"/>
</dbReference>
<keyword evidence="7" id="KW-0560">Oxidoreductase</keyword>
<dbReference type="EMBL" id="LGHJ01000014">
    <property type="protein sequence ID" value="KPL75471.1"/>
    <property type="molecule type" value="Genomic_DNA"/>
</dbReference>
<accession>A0A0P6XIS7</accession>
<keyword evidence="6 11" id="KW-0479">Metal-binding</keyword>
<dbReference type="PROSITE" id="PS51379">
    <property type="entry name" value="4FE4S_FER_2"/>
    <property type="match status" value="1"/>
</dbReference>
<keyword evidence="10 11" id="KW-0003">3Fe-4S</keyword>
<evidence type="ECO:0000256" key="10">
    <source>
        <dbReference type="ARBA" id="ARBA00023291"/>
    </source>
</evidence>
<evidence type="ECO:0000256" key="2">
    <source>
        <dbReference type="ARBA" id="ARBA00009433"/>
    </source>
</evidence>
<evidence type="ECO:0000256" key="3">
    <source>
        <dbReference type="ARBA" id="ARBA00022485"/>
    </source>
</evidence>
<dbReference type="InterPro" id="IPR036010">
    <property type="entry name" value="2Fe-2S_ferredoxin-like_sf"/>
</dbReference>
<dbReference type="PANTHER" id="PTHR11921:SF29">
    <property type="entry name" value="SUCCINATE DEHYDROGENASE [UBIQUINONE] IRON-SULFUR SUBUNIT, MITOCHONDRIAL"/>
    <property type="match status" value="1"/>
</dbReference>
<organism evidence="14 15">
    <name type="scientific">Bellilinea caldifistulae</name>
    <dbReference type="NCBI Taxonomy" id="360411"/>
    <lineage>
        <taxon>Bacteria</taxon>
        <taxon>Bacillati</taxon>
        <taxon>Chloroflexota</taxon>
        <taxon>Anaerolineae</taxon>
        <taxon>Anaerolineales</taxon>
        <taxon>Anaerolineaceae</taxon>
        <taxon>Bellilinea</taxon>
    </lineage>
</organism>
<gene>
    <name evidence="14" type="ORF">AC812_09400</name>
</gene>
<dbReference type="GO" id="GO:0051539">
    <property type="term" value="F:4 iron, 4 sulfur cluster binding"/>
    <property type="evidence" value="ECO:0007669"/>
    <property type="project" value="UniProtKB-KW"/>
</dbReference>
<dbReference type="GO" id="GO:0046872">
    <property type="term" value="F:metal ion binding"/>
    <property type="evidence" value="ECO:0007669"/>
    <property type="project" value="UniProtKB-KW"/>
</dbReference>
<dbReference type="Gene3D" id="1.10.1060.10">
    <property type="entry name" value="Alpha-helical ferredoxin"/>
    <property type="match status" value="1"/>
</dbReference>
<comment type="cofactor">
    <cofactor evidence="11">
        <name>[2Fe-2S] cluster</name>
        <dbReference type="ChEBI" id="CHEBI:190135"/>
    </cofactor>
    <text evidence="11">Binds 1 [2Fe-2S] cluster.</text>
</comment>
<dbReference type="GO" id="GO:0051538">
    <property type="term" value="F:3 iron, 4 sulfur cluster binding"/>
    <property type="evidence" value="ECO:0007669"/>
    <property type="project" value="UniProtKB-KW"/>
</dbReference>
<evidence type="ECO:0000256" key="9">
    <source>
        <dbReference type="ARBA" id="ARBA00023014"/>
    </source>
</evidence>
<proteinExistence type="inferred from homology"/>
<dbReference type="GO" id="GO:0006099">
    <property type="term" value="P:tricarboxylic acid cycle"/>
    <property type="evidence" value="ECO:0007669"/>
    <property type="project" value="UniProtKB-KW"/>
</dbReference>
<dbReference type="PANTHER" id="PTHR11921">
    <property type="entry name" value="SUCCINATE DEHYDROGENASE IRON-SULFUR PROTEIN"/>
    <property type="match status" value="1"/>
</dbReference>
<dbReference type="OrthoDB" id="9804391at2"/>